<comment type="caution">
    <text evidence="1">The sequence shown here is derived from an EMBL/GenBank/DDBJ whole genome shotgun (WGS) entry which is preliminary data.</text>
</comment>
<name>A0A5B7H744_PORTR</name>
<protein>
    <submittedName>
        <fullName evidence="1">Uncharacterized protein</fullName>
    </submittedName>
</protein>
<accession>A0A5B7H744</accession>
<dbReference type="AlphaFoldDB" id="A0A5B7H744"/>
<dbReference type="EMBL" id="VSRR010022660">
    <property type="protein sequence ID" value="MPC64858.1"/>
    <property type="molecule type" value="Genomic_DNA"/>
</dbReference>
<proteinExistence type="predicted"/>
<sequence length="107" mass="11685">MFRKVSQVLGVSKVYSWHLPPLAQLLDIFLPHKQLMGRVASEPLKTRGAALRCDCSRLMFVGHTHTYDVNTPLRLHPPIARPLGGGQGSDTGDTPGIISALKCMPVI</sequence>
<evidence type="ECO:0000313" key="2">
    <source>
        <dbReference type="Proteomes" id="UP000324222"/>
    </source>
</evidence>
<organism evidence="1 2">
    <name type="scientific">Portunus trituberculatus</name>
    <name type="common">Swimming crab</name>
    <name type="synonym">Neptunus trituberculatus</name>
    <dbReference type="NCBI Taxonomy" id="210409"/>
    <lineage>
        <taxon>Eukaryota</taxon>
        <taxon>Metazoa</taxon>
        <taxon>Ecdysozoa</taxon>
        <taxon>Arthropoda</taxon>
        <taxon>Crustacea</taxon>
        <taxon>Multicrustacea</taxon>
        <taxon>Malacostraca</taxon>
        <taxon>Eumalacostraca</taxon>
        <taxon>Eucarida</taxon>
        <taxon>Decapoda</taxon>
        <taxon>Pleocyemata</taxon>
        <taxon>Brachyura</taxon>
        <taxon>Eubrachyura</taxon>
        <taxon>Portunoidea</taxon>
        <taxon>Portunidae</taxon>
        <taxon>Portuninae</taxon>
        <taxon>Portunus</taxon>
    </lineage>
</organism>
<reference evidence="1 2" key="1">
    <citation type="submission" date="2019-05" db="EMBL/GenBank/DDBJ databases">
        <title>Another draft genome of Portunus trituberculatus and its Hox gene families provides insights of decapod evolution.</title>
        <authorList>
            <person name="Jeong J.-H."/>
            <person name="Song I."/>
            <person name="Kim S."/>
            <person name="Choi T."/>
            <person name="Kim D."/>
            <person name="Ryu S."/>
            <person name="Kim W."/>
        </authorList>
    </citation>
    <scope>NUCLEOTIDE SEQUENCE [LARGE SCALE GENOMIC DNA]</scope>
    <source>
        <tissue evidence="1">Muscle</tissue>
    </source>
</reference>
<gene>
    <name evidence="1" type="ORF">E2C01_058980</name>
</gene>
<keyword evidence="2" id="KW-1185">Reference proteome</keyword>
<evidence type="ECO:0000313" key="1">
    <source>
        <dbReference type="EMBL" id="MPC64858.1"/>
    </source>
</evidence>
<dbReference type="Proteomes" id="UP000324222">
    <property type="component" value="Unassembled WGS sequence"/>
</dbReference>